<dbReference type="PANTHER" id="PTHR43798">
    <property type="entry name" value="MONOACYLGLYCEROL LIPASE"/>
    <property type="match status" value="1"/>
</dbReference>
<organism evidence="4 5">
    <name type="scientific">Artemia franciscana</name>
    <name type="common">Brine shrimp</name>
    <name type="synonym">Artemia sanfranciscana</name>
    <dbReference type="NCBI Taxonomy" id="6661"/>
    <lineage>
        <taxon>Eukaryota</taxon>
        <taxon>Metazoa</taxon>
        <taxon>Ecdysozoa</taxon>
        <taxon>Arthropoda</taxon>
        <taxon>Crustacea</taxon>
        <taxon>Branchiopoda</taxon>
        <taxon>Anostraca</taxon>
        <taxon>Artemiidae</taxon>
        <taxon>Artemia</taxon>
    </lineage>
</organism>
<keyword evidence="2" id="KW-0378">Hydrolase</keyword>
<protein>
    <recommendedName>
        <fullName evidence="3">AB hydrolase-1 domain-containing protein</fullName>
    </recommendedName>
</protein>
<evidence type="ECO:0000259" key="3">
    <source>
        <dbReference type="Pfam" id="PF00561"/>
    </source>
</evidence>
<dbReference type="PANTHER" id="PTHR43798:SF14">
    <property type="entry name" value="SERINE HYDROLASE-LIKE PROTEIN DDB_G0286239"/>
    <property type="match status" value="1"/>
</dbReference>
<comment type="similarity">
    <text evidence="1">Belongs to the AB hydrolase superfamily.</text>
</comment>
<proteinExistence type="inferred from homology"/>
<dbReference type="InterPro" id="IPR029058">
    <property type="entry name" value="AB_hydrolase_fold"/>
</dbReference>
<dbReference type="Gene3D" id="3.40.50.1820">
    <property type="entry name" value="alpha/beta hydrolase"/>
    <property type="match status" value="1"/>
</dbReference>
<comment type="caution">
    <text evidence="4">The sequence shown here is derived from an EMBL/GenBank/DDBJ whole genome shotgun (WGS) entry which is preliminary data.</text>
</comment>
<accession>A0AA88LD67</accession>
<evidence type="ECO:0000313" key="4">
    <source>
        <dbReference type="EMBL" id="KAK2727093.1"/>
    </source>
</evidence>
<dbReference type="AlphaFoldDB" id="A0AA88LD67"/>
<dbReference type="PRINTS" id="PR00111">
    <property type="entry name" value="ABHYDROLASE"/>
</dbReference>
<evidence type="ECO:0000256" key="2">
    <source>
        <dbReference type="ARBA" id="ARBA00022801"/>
    </source>
</evidence>
<evidence type="ECO:0000256" key="1">
    <source>
        <dbReference type="ARBA" id="ARBA00008645"/>
    </source>
</evidence>
<keyword evidence="5" id="KW-1185">Reference proteome</keyword>
<reference evidence="4" key="1">
    <citation type="submission" date="2023-07" db="EMBL/GenBank/DDBJ databases">
        <title>Chromosome-level genome assembly of Artemia franciscana.</title>
        <authorList>
            <person name="Jo E."/>
        </authorList>
    </citation>
    <scope>NUCLEOTIDE SEQUENCE</scope>
    <source>
        <tissue evidence="4">Whole body</tissue>
    </source>
</reference>
<dbReference type="SUPFAM" id="SSF53474">
    <property type="entry name" value="alpha/beta-Hydrolases"/>
    <property type="match status" value="1"/>
</dbReference>
<dbReference type="GO" id="GO:0016020">
    <property type="term" value="C:membrane"/>
    <property type="evidence" value="ECO:0007669"/>
    <property type="project" value="TreeGrafter"/>
</dbReference>
<dbReference type="InterPro" id="IPR000073">
    <property type="entry name" value="AB_hydrolase_1"/>
</dbReference>
<dbReference type="Proteomes" id="UP001187531">
    <property type="component" value="Unassembled WGS sequence"/>
</dbReference>
<evidence type="ECO:0000313" key="5">
    <source>
        <dbReference type="Proteomes" id="UP001187531"/>
    </source>
</evidence>
<dbReference type="InterPro" id="IPR050266">
    <property type="entry name" value="AB_hydrolase_sf"/>
</dbReference>
<dbReference type="GO" id="GO:0016787">
    <property type="term" value="F:hydrolase activity"/>
    <property type="evidence" value="ECO:0007669"/>
    <property type="project" value="UniProtKB-KW"/>
</dbReference>
<dbReference type="Pfam" id="PF00561">
    <property type="entry name" value="Abhydrolase_1"/>
    <property type="match status" value="1"/>
</dbReference>
<name>A0AA88LD67_ARTSF</name>
<gene>
    <name evidence="4" type="ORF">QYM36_007814</name>
</gene>
<dbReference type="EMBL" id="JAVRJZ010000001">
    <property type="protein sequence ID" value="KAK2727093.1"/>
    <property type="molecule type" value="Genomic_DNA"/>
</dbReference>
<sequence length="367" mass="41042">MIAGNGSIVLKLLSRKGVPNSLIKPICTLKKFTCLAYLRKPKPGLKVMDHSNGEMPQIEDLDLKATSLLKDWKEVSIPVPWGTIAGKAWGNPCGYPVLGLHGWQDNAGTFDRLAPLLPDKFYFLAVDLPGHGLSSHYPPGMTYAFQDMLLHVKFIFNHLQWKKCSLVGHSMGGAVSMMFGALMPTLVDKIISIDLVKPMGYDTKIHPDKTLRAISSYFDILKKTEGKPPCYTYDEAKRRLLVANAGSITPESADVLMVRGTRKTEEGLYYFSRDLRQTIPGLVSVNNDSLKELLSRIRVPFMIIKGTQGPLYEPEELYNDFINTYNESSPRFEYVKVDGTHHLHLNTPERVASHIIRFLDAPPLAGL</sequence>
<feature type="domain" description="AB hydrolase-1" evidence="3">
    <location>
        <begin position="95"/>
        <end position="201"/>
    </location>
</feature>